<dbReference type="EMBL" id="CP002102">
    <property type="protein sequence ID" value="ADL02337.1"/>
    <property type="molecule type" value="Genomic_DNA"/>
</dbReference>
<evidence type="ECO:0000313" key="2">
    <source>
        <dbReference type="EMBL" id="ADL02337.1"/>
    </source>
</evidence>
<protein>
    <submittedName>
        <fullName evidence="2">Uncharacterized protein</fullName>
    </submittedName>
</protein>
<reference evidence="3" key="1">
    <citation type="journal article" date="2011" name="J. Bacteriol.">
        <title>Genome sequences of eight morphologically diverse alphaproteobacteria.</title>
        <authorList>
            <consortium name="US DOE Joint Genome Institute"/>
            <person name="Brown P.J."/>
            <person name="Kysela D.T."/>
            <person name="Buechlein A."/>
            <person name="Hemmerich C."/>
            <person name="Brun Y.V."/>
        </authorList>
    </citation>
    <scope>NUCLEOTIDE SEQUENCE [LARGE SCALE GENOMIC DNA]</scope>
    <source>
        <strain evidence="3">ATCC 15264 / DSM 4735 / LMG 14903 / NBRC 16000 / CB 81</strain>
    </source>
</reference>
<feature type="region of interest" description="Disordered" evidence="1">
    <location>
        <begin position="173"/>
        <end position="193"/>
    </location>
</feature>
<sequence length="225" mass="23468">MTPRGRQILAGTGALALNGLVLSMLSLGSDFGSDTPRAVSPPDPAIWLSLDPWPVTRAGAWARAARPDGAAPIANPSVSSPTARLPTLADTAEGRAVVAAAPTSPSAAGALDLRDRIARSLRARLDCSPTRDGLSGVEGEACASRMIRDATPIHGSGDARRDRRLERQGARQLEADVARRQRPGGAVRPACEDAGPVSDCGVDVSIEIFSSIDGFFPGLRRDEDD</sequence>
<proteinExistence type="predicted"/>
<dbReference type="STRING" id="633149.Bresu_3031"/>
<dbReference type="InParanoid" id="D9QP74"/>
<name>D9QP74_BRESC</name>
<dbReference type="BioCyc" id="BSUB633149:G1GM8-3050-MONOMER"/>
<keyword evidence="3" id="KW-1185">Reference proteome</keyword>
<dbReference type="KEGG" id="bsb:Bresu_3031"/>
<evidence type="ECO:0000313" key="3">
    <source>
        <dbReference type="Proteomes" id="UP000002696"/>
    </source>
</evidence>
<evidence type="ECO:0000256" key="1">
    <source>
        <dbReference type="SAM" id="MobiDB-lite"/>
    </source>
</evidence>
<dbReference type="Proteomes" id="UP000002696">
    <property type="component" value="Chromosome"/>
</dbReference>
<dbReference type="AlphaFoldDB" id="D9QP74"/>
<dbReference type="HOGENOM" id="CLU_1227994_0_0_5"/>
<accession>D9QP74</accession>
<organism evidence="2 3">
    <name type="scientific">Brevundimonas subvibrioides (strain ATCC 15264 / DSM 4735 / LMG 14903 / NBRC 16000 / CB 81)</name>
    <name type="common">Caulobacter subvibrioides</name>
    <dbReference type="NCBI Taxonomy" id="633149"/>
    <lineage>
        <taxon>Bacteria</taxon>
        <taxon>Pseudomonadati</taxon>
        <taxon>Pseudomonadota</taxon>
        <taxon>Alphaproteobacteria</taxon>
        <taxon>Caulobacterales</taxon>
        <taxon>Caulobacteraceae</taxon>
        <taxon>Brevundimonas</taxon>
    </lineage>
</organism>
<gene>
    <name evidence="2" type="ordered locus">Bresu_3031</name>
</gene>